<proteinExistence type="predicted"/>
<accession>A0AAD7ZIN8</accession>
<reference evidence="2" key="2">
    <citation type="submission" date="2023-05" db="EMBL/GenBank/DDBJ databases">
        <authorList>
            <person name="Fouks B."/>
        </authorList>
    </citation>
    <scope>NUCLEOTIDE SEQUENCE</scope>
    <source>
        <strain evidence="2">Stay&amp;Tobe</strain>
        <tissue evidence="2">Testes</tissue>
    </source>
</reference>
<comment type="caution">
    <text evidence="2">The sequence shown here is derived from an EMBL/GenBank/DDBJ whole genome shotgun (WGS) entry which is preliminary data.</text>
</comment>
<feature type="non-terminal residue" evidence="2">
    <location>
        <position position="52"/>
    </location>
</feature>
<keyword evidence="1" id="KW-0472">Membrane</keyword>
<dbReference type="EMBL" id="JASPKZ010007998">
    <property type="protein sequence ID" value="KAJ9581166.1"/>
    <property type="molecule type" value="Genomic_DNA"/>
</dbReference>
<keyword evidence="3" id="KW-1185">Reference proteome</keyword>
<organism evidence="2 3">
    <name type="scientific">Diploptera punctata</name>
    <name type="common">Pacific beetle cockroach</name>
    <dbReference type="NCBI Taxonomy" id="6984"/>
    <lineage>
        <taxon>Eukaryota</taxon>
        <taxon>Metazoa</taxon>
        <taxon>Ecdysozoa</taxon>
        <taxon>Arthropoda</taxon>
        <taxon>Hexapoda</taxon>
        <taxon>Insecta</taxon>
        <taxon>Pterygota</taxon>
        <taxon>Neoptera</taxon>
        <taxon>Polyneoptera</taxon>
        <taxon>Dictyoptera</taxon>
        <taxon>Blattodea</taxon>
        <taxon>Blaberoidea</taxon>
        <taxon>Blaberidae</taxon>
        <taxon>Diplopterinae</taxon>
        <taxon>Diploptera</taxon>
    </lineage>
</organism>
<dbReference type="Proteomes" id="UP001233999">
    <property type="component" value="Unassembled WGS sequence"/>
</dbReference>
<gene>
    <name evidence="2" type="ORF">L9F63_023656</name>
</gene>
<evidence type="ECO:0000313" key="3">
    <source>
        <dbReference type="Proteomes" id="UP001233999"/>
    </source>
</evidence>
<keyword evidence="1" id="KW-1133">Transmembrane helix</keyword>
<feature type="transmembrane region" description="Helical" evidence="1">
    <location>
        <begin position="27"/>
        <end position="51"/>
    </location>
</feature>
<reference evidence="2" key="1">
    <citation type="journal article" date="2023" name="IScience">
        <title>Live-bearing cockroach genome reveals convergent evolutionary mechanisms linked to viviparity in insects and beyond.</title>
        <authorList>
            <person name="Fouks B."/>
            <person name="Harrison M.C."/>
            <person name="Mikhailova A.A."/>
            <person name="Marchal E."/>
            <person name="English S."/>
            <person name="Carruthers M."/>
            <person name="Jennings E.C."/>
            <person name="Chiamaka E.L."/>
            <person name="Frigard R.A."/>
            <person name="Pippel M."/>
            <person name="Attardo G.M."/>
            <person name="Benoit J.B."/>
            <person name="Bornberg-Bauer E."/>
            <person name="Tobe S.S."/>
        </authorList>
    </citation>
    <scope>NUCLEOTIDE SEQUENCE</scope>
    <source>
        <strain evidence="2">Stay&amp;Tobe</strain>
    </source>
</reference>
<sequence length="52" mass="5946">LVSVVQILIKSSLHLNTIIITFYKLKYLYVALVQLSLSLVRMLLFTVACILH</sequence>
<name>A0AAD7ZIN8_DIPPU</name>
<evidence type="ECO:0000256" key="1">
    <source>
        <dbReference type="SAM" id="Phobius"/>
    </source>
</evidence>
<dbReference type="AlphaFoldDB" id="A0AAD7ZIN8"/>
<keyword evidence="1" id="KW-0812">Transmembrane</keyword>
<protein>
    <submittedName>
        <fullName evidence="2">Uncharacterized protein</fullName>
    </submittedName>
</protein>
<evidence type="ECO:0000313" key="2">
    <source>
        <dbReference type="EMBL" id="KAJ9581166.1"/>
    </source>
</evidence>
<feature type="non-terminal residue" evidence="2">
    <location>
        <position position="1"/>
    </location>
</feature>